<dbReference type="InterPro" id="IPR013324">
    <property type="entry name" value="RNA_pol_sigma_r3/r4-like"/>
</dbReference>
<gene>
    <name evidence="7" type="ORF">SAMN02745180_01233</name>
</gene>
<accession>A0A1M5WH82</accession>
<dbReference type="OrthoDB" id="9782703at2"/>
<feature type="domain" description="RNA polymerase sigma-70 region 2" evidence="5">
    <location>
        <begin position="21"/>
        <end position="87"/>
    </location>
</feature>
<dbReference type="Pfam" id="PF04542">
    <property type="entry name" value="Sigma70_r2"/>
    <property type="match status" value="1"/>
</dbReference>
<name>A0A1M5WH82_9FIRM</name>
<dbReference type="CDD" id="cd06171">
    <property type="entry name" value="Sigma70_r4"/>
    <property type="match status" value="1"/>
</dbReference>
<evidence type="ECO:0000259" key="5">
    <source>
        <dbReference type="Pfam" id="PF04542"/>
    </source>
</evidence>
<dbReference type="AlphaFoldDB" id="A0A1M5WH82"/>
<keyword evidence="3" id="KW-0731">Sigma factor</keyword>
<reference evidence="7 8" key="1">
    <citation type="submission" date="2016-11" db="EMBL/GenBank/DDBJ databases">
        <authorList>
            <person name="Jaros S."/>
            <person name="Januszkiewicz K."/>
            <person name="Wedrychowicz H."/>
        </authorList>
    </citation>
    <scope>NUCLEOTIDE SEQUENCE [LARGE SCALE GENOMIC DNA]</scope>
    <source>
        <strain evidence="7 8">DSM 13106</strain>
    </source>
</reference>
<dbReference type="Gene3D" id="1.10.10.10">
    <property type="entry name" value="Winged helix-like DNA-binding domain superfamily/Winged helix DNA-binding domain"/>
    <property type="match status" value="1"/>
</dbReference>
<evidence type="ECO:0000256" key="3">
    <source>
        <dbReference type="ARBA" id="ARBA00023082"/>
    </source>
</evidence>
<evidence type="ECO:0000256" key="2">
    <source>
        <dbReference type="ARBA" id="ARBA00023015"/>
    </source>
</evidence>
<evidence type="ECO:0000313" key="8">
    <source>
        <dbReference type="Proteomes" id="UP000184389"/>
    </source>
</evidence>
<evidence type="ECO:0000313" key="7">
    <source>
        <dbReference type="EMBL" id="SHH86758.1"/>
    </source>
</evidence>
<proteinExistence type="inferred from homology"/>
<comment type="similarity">
    <text evidence="1">Belongs to the sigma-70 factor family. ECF subfamily.</text>
</comment>
<evidence type="ECO:0000256" key="1">
    <source>
        <dbReference type="ARBA" id="ARBA00010641"/>
    </source>
</evidence>
<dbReference type="STRING" id="1123281.SAMN02745180_01233"/>
<dbReference type="GO" id="GO:0006352">
    <property type="term" value="P:DNA-templated transcription initiation"/>
    <property type="evidence" value="ECO:0007669"/>
    <property type="project" value="InterPro"/>
</dbReference>
<dbReference type="Pfam" id="PF08281">
    <property type="entry name" value="Sigma70_r4_2"/>
    <property type="match status" value="1"/>
</dbReference>
<dbReference type="NCBIfam" id="TIGR02937">
    <property type="entry name" value="sigma70-ECF"/>
    <property type="match status" value="1"/>
</dbReference>
<protein>
    <submittedName>
        <fullName evidence="7">RNA polymerase sigma-70 factor, ECF subfamily</fullName>
    </submittedName>
</protein>
<dbReference type="InterPro" id="IPR013325">
    <property type="entry name" value="RNA_pol_sigma_r2"/>
</dbReference>
<sequence length="173" mass="20102">METELLIKKAKKGNKEALLQLVMAHEADYYKLAYVYMKNKDDALDAMQDMIVILYENMSKLKKEEAFYSWSKTILVNLCKNKLKKDNKLIPLDEIKTEAQYETYDKSENQIVLEKHLSKLSEKQQEAIKLKYFLDLDYKTISEILKIPIGTVKSRISIGIENLRESIGGDSIE</sequence>
<keyword evidence="4" id="KW-0804">Transcription</keyword>
<dbReference type="PANTHER" id="PTHR43133">
    <property type="entry name" value="RNA POLYMERASE ECF-TYPE SIGMA FACTO"/>
    <property type="match status" value="1"/>
</dbReference>
<dbReference type="EMBL" id="FQXR01000005">
    <property type="protein sequence ID" value="SHH86758.1"/>
    <property type="molecule type" value="Genomic_DNA"/>
</dbReference>
<dbReference type="InterPro" id="IPR036388">
    <property type="entry name" value="WH-like_DNA-bd_sf"/>
</dbReference>
<feature type="domain" description="RNA polymerase sigma factor 70 region 4 type 2" evidence="6">
    <location>
        <begin position="117"/>
        <end position="157"/>
    </location>
</feature>
<dbReference type="InterPro" id="IPR007627">
    <property type="entry name" value="RNA_pol_sigma70_r2"/>
</dbReference>
<dbReference type="GO" id="GO:0016987">
    <property type="term" value="F:sigma factor activity"/>
    <property type="evidence" value="ECO:0007669"/>
    <property type="project" value="UniProtKB-KW"/>
</dbReference>
<dbReference type="Proteomes" id="UP000184389">
    <property type="component" value="Unassembled WGS sequence"/>
</dbReference>
<dbReference type="PANTHER" id="PTHR43133:SF51">
    <property type="entry name" value="RNA POLYMERASE SIGMA FACTOR"/>
    <property type="match status" value="1"/>
</dbReference>
<dbReference type="InterPro" id="IPR039425">
    <property type="entry name" value="RNA_pol_sigma-70-like"/>
</dbReference>
<dbReference type="SUPFAM" id="SSF88946">
    <property type="entry name" value="Sigma2 domain of RNA polymerase sigma factors"/>
    <property type="match status" value="1"/>
</dbReference>
<keyword evidence="2" id="KW-0805">Transcription regulation</keyword>
<keyword evidence="8" id="KW-1185">Reference proteome</keyword>
<dbReference type="RefSeq" id="WP_072743922.1">
    <property type="nucleotide sequence ID" value="NZ_FQXR01000005.1"/>
</dbReference>
<dbReference type="Gene3D" id="1.10.1740.10">
    <property type="match status" value="1"/>
</dbReference>
<dbReference type="InterPro" id="IPR013249">
    <property type="entry name" value="RNA_pol_sigma70_r4_t2"/>
</dbReference>
<evidence type="ECO:0000256" key="4">
    <source>
        <dbReference type="ARBA" id="ARBA00023163"/>
    </source>
</evidence>
<organism evidence="7 8">
    <name type="scientific">Sporanaerobacter acetigenes DSM 13106</name>
    <dbReference type="NCBI Taxonomy" id="1123281"/>
    <lineage>
        <taxon>Bacteria</taxon>
        <taxon>Bacillati</taxon>
        <taxon>Bacillota</taxon>
        <taxon>Tissierellia</taxon>
        <taxon>Tissierellales</taxon>
        <taxon>Sporanaerobacteraceae</taxon>
        <taxon>Sporanaerobacter</taxon>
    </lineage>
</organism>
<dbReference type="InterPro" id="IPR014284">
    <property type="entry name" value="RNA_pol_sigma-70_dom"/>
</dbReference>
<dbReference type="SUPFAM" id="SSF88659">
    <property type="entry name" value="Sigma3 and sigma4 domains of RNA polymerase sigma factors"/>
    <property type="match status" value="1"/>
</dbReference>
<evidence type="ECO:0000259" key="6">
    <source>
        <dbReference type="Pfam" id="PF08281"/>
    </source>
</evidence>
<dbReference type="GO" id="GO:0003677">
    <property type="term" value="F:DNA binding"/>
    <property type="evidence" value="ECO:0007669"/>
    <property type="project" value="InterPro"/>
</dbReference>